<dbReference type="InterPro" id="IPR003477">
    <property type="entry name" value="PemK-like"/>
</dbReference>
<protein>
    <submittedName>
        <fullName evidence="4">PemK-like, MazF-like toxin of type II toxin-antitoxin system</fullName>
    </submittedName>
</protein>
<dbReference type="SUPFAM" id="SSF50118">
    <property type="entry name" value="Cell growth inhibitor/plasmid maintenance toxic component"/>
    <property type="match status" value="1"/>
</dbReference>
<dbReference type="Pfam" id="PF02452">
    <property type="entry name" value="PemK_toxin"/>
    <property type="match status" value="1"/>
</dbReference>
<organism evidence="4 5">
    <name type="scientific">Arthrobacter alpinus</name>
    <dbReference type="NCBI Taxonomy" id="656366"/>
    <lineage>
        <taxon>Bacteria</taxon>
        <taxon>Bacillati</taxon>
        <taxon>Actinomycetota</taxon>
        <taxon>Actinomycetes</taxon>
        <taxon>Micrococcales</taxon>
        <taxon>Micrococcaceae</taxon>
        <taxon>Arthrobacter</taxon>
    </lineage>
</organism>
<dbReference type="GO" id="GO:0003677">
    <property type="term" value="F:DNA binding"/>
    <property type="evidence" value="ECO:0007669"/>
    <property type="project" value="InterPro"/>
</dbReference>
<evidence type="ECO:0000313" key="5">
    <source>
        <dbReference type="Proteomes" id="UP000182725"/>
    </source>
</evidence>
<proteinExistence type="inferred from homology"/>
<dbReference type="EMBL" id="FNTV01000001">
    <property type="protein sequence ID" value="SEE51884.1"/>
    <property type="molecule type" value="Genomic_DNA"/>
</dbReference>
<feature type="region of interest" description="Disordered" evidence="3">
    <location>
        <begin position="44"/>
        <end position="92"/>
    </location>
</feature>
<keyword evidence="2" id="KW-1277">Toxin-antitoxin system</keyword>
<evidence type="ECO:0000256" key="1">
    <source>
        <dbReference type="ARBA" id="ARBA00007521"/>
    </source>
</evidence>
<dbReference type="InterPro" id="IPR011067">
    <property type="entry name" value="Plasmid_toxin/cell-grow_inhib"/>
</dbReference>
<name>A0A1H5JHH5_9MICC</name>
<accession>A0A1H5JHH5</accession>
<evidence type="ECO:0000256" key="2">
    <source>
        <dbReference type="ARBA" id="ARBA00022649"/>
    </source>
</evidence>
<comment type="similarity">
    <text evidence="1">Belongs to the PemK/MazF family.</text>
</comment>
<dbReference type="AlphaFoldDB" id="A0A1H5JHH5"/>
<reference evidence="4 5" key="1">
    <citation type="submission" date="2016-10" db="EMBL/GenBank/DDBJ databases">
        <authorList>
            <person name="de Groot N.N."/>
        </authorList>
    </citation>
    <scope>NUCLEOTIDE SEQUENCE [LARGE SCALE GENOMIC DNA]</scope>
    <source>
        <strain evidence="4 5">DSM 22274</strain>
    </source>
</reference>
<dbReference type="Proteomes" id="UP000182725">
    <property type="component" value="Unassembled WGS sequence"/>
</dbReference>
<gene>
    <name evidence="4" type="ORF">SAMN04489740_1619</name>
</gene>
<evidence type="ECO:0000256" key="3">
    <source>
        <dbReference type="SAM" id="MobiDB-lite"/>
    </source>
</evidence>
<dbReference type="Gene3D" id="2.30.30.110">
    <property type="match status" value="1"/>
</dbReference>
<sequence length="205" mass="22311">MNRGPAQNRQTRFTALFASLGSMSSTSDRIFKLLRSLVGALLAPGKTTEPKGSPPKTRPSGSRPGPVSTGLSTPYPGDFSGTSTVVYSPKPDGAADPGEIVWTWVPYEEDHSQGKDRPVLIVGRSGKRLLALMLTSKDHSTDHRGDNDYVDIGTGPWDRQGRPSEVKLDRILQVSPADMRREGAILDAKRFGFVAKGLRSRHGWK</sequence>
<evidence type="ECO:0000313" key="4">
    <source>
        <dbReference type="EMBL" id="SEE51884.1"/>
    </source>
</evidence>